<comment type="subcellular location">
    <subcellularLocation>
        <location evidence="1">Membrane</location>
        <topology evidence="1">Multi-pass membrane protein</topology>
    </subcellularLocation>
</comment>
<feature type="region of interest" description="Disordered" evidence="5">
    <location>
        <begin position="354"/>
        <end position="387"/>
    </location>
</feature>
<accession>A0A8H5AXU6</accession>
<feature type="compositionally biased region" description="Polar residues" evidence="5">
    <location>
        <begin position="354"/>
        <end position="363"/>
    </location>
</feature>
<feature type="region of interest" description="Disordered" evidence="5">
    <location>
        <begin position="67"/>
        <end position="94"/>
    </location>
</feature>
<evidence type="ECO:0008006" key="9">
    <source>
        <dbReference type="Google" id="ProtNLM"/>
    </source>
</evidence>
<dbReference type="GO" id="GO:0016020">
    <property type="term" value="C:membrane"/>
    <property type="evidence" value="ECO:0007669"/>
    <property type="project" value="UniProtKB-SubCell"/>
</dbReference>
<feature type="transmembrane region" description="Helical" evidence="6">
    <location>
        <begin position="157"/>
        <end position="177"/>
    </location>
</feature>
<protein>
    <recommendedName>
        <fullName evidence="9">Tetraspanin Tsp2</fullName>
    </recommendedName>
</protein>
<evidence type="ECO:0000313" key="7">
    <source>
        <dbReference type="EMBL" id="KAF5312873.1"/>
    </source>
</evidence>
<feature type="transmembrane region" description="Helical" evidence="6">
    <location>
        <begin position="279"/>
        <end position="300"/>
    </location>
</feature>
<feature type="transmembrane region" description="Helical" evidence="6">
    <location>
        <begin position="184"/>
        <end position="203"/>
    </location>
</feature>
<reference evidence="7 8" key="1">
    <citation type="journal article" date="2020" name="ISME J.">
        <title>Uncovering the hidden diversity of litter-decomposition mechanisms in mushroom-forming fungi.</title>
        <authorList>
            <person name="Floudas D."/>
            <person name="Bentzer J."/>
            <person name="Ahren D."/>
            <person name="Johansson T."/>
            <person name="Persson P."/>
            <person name="Tunlid A."/>
        </authorList>
    </citation>
    <scope>NUCLEOTIDE SEQUENCE [LARGE SCALE GENOMIC DNA]</scope>
    <source>
        <strain evidence="7 8">CBS 101986</strain>
    </source>
</reference>
<sequence>MLAGMSTNNLSASDYDGLIRPQPHFANKGLTRDRNSRDNLSVASGTAPSLSLSINYLPSKFTPGFNPSGGARNRKGGNGPHIPKNGGGLDAFKPGEARMPQGRSRLRWNRFKWILFLTNLLLTLYSLAALVTCLLVWFDIFEHADVIRLGNHTELVLSTVASSVGILTCIIGWAGILLNNRGFLAWYTFLCWVTFGLLVAPGYTSYRRRRLNLEGKINAQWSQQLGSSGRARIQDQLQCCGYFSPFVEATITQTCYSRSILPGCKLPYLKFQRKWLGRWALIVFSIVPAHLTVTIAALLCSNHITYRFGKGMMPEAYRLNPRTMSVIMENYAEQLAEQYGADIAADVLKRTRANVSRPQSTTGLLADSRGESHGPMSPTLNNRRRRF</sequence>
<dbReference type="EMBL" id="JAACJJ010000056">
    <property type="protein sequence ID" value="KAF5312873.1"/>
    <property type="molecule type" value="Genomic_DNA"/>
</dbReference>
<keyword evidence="2 6" id="KW-0812">Transmembrane</keyword>
<evidence type="ECO:0000256" key="2">
    <source>
        <dbReference type="ARBA" id="ARBA00022692"/>
    </source>
</evidence>
<dbReference type="Pfam" id="PF00335">
    <property type="entry name" value="Tetraspanin"/>
    <property type="match status" value="1"/>
</dbReference>
<gene>
    <name evidence="7" type="ORF">D9619_002386</name>
</gene>
<evidence type="ECO:0000256" key="1">
    <source>
        <dbReference type="ARBA" id="ARBA00004141"/>
    </source>
</evidence>
<evidence type="ECO:0000256" key="4">
    <source>
        <dbReference type="ARBA" id="ARBA00023136"/>
    </source>
</evidence>
<comment type="caution">
    <text evidence="7">The sequence shown here is derived from an EMBL/GenBank/DDBJ whole genome shotgun (WGS) entry which is preliminary data.</text>
</comment>
<evidence type="ECO:0000256" key="6">
    <source>
        <dbReference type="SAM" id="Phobius"/>
    </source>
</evidence>
<proteinExistence type="predicted"/>
<dbReference type="OrthoDB" id="2156690at2759"/>
<name>A0A8H5AXU6_9AGAR</name>
<organism evidence="7 8">
    <name type="scientific">Psilocybe cf. subviscida</name>
    <dbReference type="NCBI Taxonomy" id="2480587"/>
    <lineage>
        <taxon>Eukaryota</taxon>
        <taxon>Fungi</taxon>
        <taxon>Dikarya</taxon>
        <taxon>Basidiomycota</taxon>
        <taxon>Agaricomycotina</taxon>
        <taxon>Agaricomycetes</taxon>
        <taxon>Agaricomycetidae</taxon>
        <taxon>Agaricales</taxon>
        <taxon>Agaricineae</taxon>
        <taxon>Strophariaceae</taxon>
        <taxon>Psilocybe</taxon>
    </lineage>
</organism>
<dbReference type="InterPro" id="IPR018499">
    <property type="entry name" value="Tetraspanin/Peripherin"/>
</dbReference>
<evidence type="ECO:0000256" key="3">
    <source>
        <dbReference type="ARBA" id="ARBA00022989"/>
    </source>
</evidence>
<evidence type="ECO:0000313" key="8">
    <source>
        <dbReference type="Proteomes" id="UP000567179"/>
    </source>
</evidence>
<keyword evidence="4 6" id="KW-0472">Membrane</keyword>
<evidence type="ECO:0000256" key="5">
    <source>
        <dbReference type="SAM" id="MobiDB-lite"/>
    </source>
</evidence>
<dbReference type="AlphaFoldDB" id="A0A8H5AXU6"/>
<dbReference type="Proteomes" id="UP000567179">
    <property type="component" value="Unassembled WGS sequence"/>
</dbReference>
<keyword evidence="8" id="KW-1185">Reference proteome</keyword>
<feature type="transmembrane region" description="Helical" evidence="6">
    <location>
        <begin position="113"/>
        <end position="137"/>
    </location>
</feature>
<keyword evidence="3 6" id="KW-1133">Transmembrane helix</keyword>